<accession>A0A8J3FZW5</accession>
<feature type="binding site" evidence="9">
    <location>
        <position position="490"/>
    </location>
    <ligand>
        <name>meso-2,6-diaminopimelate</name>
        <dbReference type="ChEBI" id="CHEBI:57791"/>
    </ligand>
</feature>
<dbReference type="Proteomes" id="UP000614287">
    <property type="component" value="Unassembled WGS sequence"/>
</dbReference>
<evidence type="ECO:0000256" key="10">
    <source>
        <dbReference type="RuleBase" id="RU004135"/>
    </source>
</evidence>
<feature type="binding site" evidence="9">
    <location>
        <begin position="174"/>
        <end position="175"/>
    </location>
    <ligand>
        <name>UDP-N-acetyl-alpha-D-muramoyl-L-alanyl-D-glutamate</name>
        <dbReference type="ChEBI" id="CHEBI:83900"/>
    </ligand>
</feature>
<dbReference type="Pfam" id="PF08245">
    <property type="entry name" value="Mur_ligase_M"/>
    <property type="match status" value="1"/>
</dbReference>
<dbReference type="PROSITE" id="PS01011">
    <property type="entry name" value="FOLYLPOLYGLU_SYNT_1"/>
    <property type="match status" value="1"/>
</dbReference>
<dbReference type="EC" id="6.3.2.13" evidence="9"/>
<dbReference type="GO" id="GO:0008765">
    <property type="term" value="F:UDP-N-acetylmuramoylalanyl-D-glutamate-2,6-diaminopimelate ligase activity"/>
    <property type="evidence" value="ECO:0007669"/>
    <property type="project" value="UniProtKB-UniRule"/>
</dbReference>
<dbReference type="Gene3D" id="3.90.190.20">
    <property type="entry name" value="Mur ligase, C-terminal domain"/>
    <property type="match status" value="1"/>
</dbReference>
<keyword evidence="2 9" id="KW-0963">Cytoplasm</keyword>
<sequence>MSREQNLARFRELERTNGLQPSEQQSCDDVVTWLHRQGLTAEGGHRLSSDSRALSEGDVFVAYAFDGQHDGRDHLASALSKNVGAVLWQAGREINTDAPHRVLERLNQYAGHIAHNYYQAPSDAMAVIAITGTNGKTSSAQWLAQLLNASGQRCAIMGTLGVGFVGAMRETGFTTPQAIEVHGLLHQLREENAQAVAMEVSSHALEQGRVNGVDFNVALFTNLSRDHLDYHGGMDEYEAAKAKLFTWQGLKVAVINTDDEAGMRMAQIANANDIRVIGYGVEPEPIGVSMYLRATDINQSGACTTFVVGARGEQHHVQSRLVGQFNVMNLLGVLGVMTAMGYGLEVVVPLCADIEAAPGRMQRFGGEDTPLVVVDFAHTPDALDKTLVALQAIAKQRAGRLTCVFGCGGDRDAGKRPQMGRIAAERSDCVWVTSDNPRTENPDDILAQIRVGVDEVKRANLSVHQEVDRRLAINQAVSEACNQDVILIAGKGHEAYQDIMGVKHPYSDLEQVAAALAARASLSEKE</sequence>
<dbReference type="GO" id="GO:0051301">
    <property type="term" value="P:cell division"/>
    <property type="evidence" value="ECO:0007669"/>
    <property type="project" value="UniProtKB-KW"/>
</dbReference>
<evidence type="ECO:0000313" key="13">
    <source>
        <dbReference type="EMBL" id="GHA72468.1"/>
    </source>
</evidence>
<keyword evidence="5 9" id="KW-0067">ATP-binding</keyword>
<comment type="function">
    <text evidence="9">Catalyzes the addition of meso-diaminopimelic acid to the nucleotide precursor UDP-N-acetylmuramoyl-L-alanyl-D-glutamate (UMAG) in the biosynthesis of bacterial cell-wall peptidoglycan.</text>
</comment>
<feature type="modified residue" description="N6-carboxylysine" evidence="9">
    <location>
        <position position="241"/>
    </location>
</feature>
<comment type="caution">
    <text evidence="9">Lacks conserved residue(s) required for the propagation of feature annotation.</text>
</comment>
<dbReference type="GO" id="GO:0009252">
    <property type="term" value="P:peptidoglycan biosynthetic process"/>
    <property type="evidence" value="ECO:0007669"/>
    <property type="project" value="UniProtKB-UniRule"/>
</dbReference>
<keyword evidence="7 9" id="KW-0573">Peptidoglycan synthesis</keyword>
<dbReference type="SUPFAM" id="SSF63418">
    <property type="entry name" value="MurE/MurF N-terminal domain"/>
    <property type="match status" value="1"/>
</dbReference>
<feature type="binding site" evidence="9">
    <location>
        <begin position="435"/>
        <end position="438"/>
    </location>
    <ligand>
        <name>meso-2,6-diaminopimelate</name>
        <dbReference type="ChEBI" id="CHEBI:57791"/>
    </ligand>
</feature>
<dbReference type="SUPFAM" id="SSF53623">
    <property type="entry name" value="MurD-like peptide ligases, catalytic domain"/>
    <property type="match status" value="1"/>
</dbReference>
<feature type="binding site" evidence="9">
    <location>
        <begin position="132"/>
        <end position="138"/>
    </location>
    <ligand>
        <name>ATP</name>
        <dbReference type="ChEBI" id="CHEBI:30616"/>
    </ligand>
</feature>
<dbReference type="Gene3D" id="3.40.1190.10">
    <property type="entry name" value="Mur-like, catalytic domain"/>
    <property type="match status" value="1"/>
</dbReference>
<dbReference type="Gene3D" id="3.40.1390.10">
    <property type="entry name" value="MurE/MurF, N-terminal domain"/>
    <property type="match status" value="1"/>
</dbReference>
<keyword evidence="14" id="KW-1185">Reference proteome</keyword>
<comment type="caution">
    <text evidence="13">The sequence shown here is derived from an EMBL/GenBank/DDBJ whole genome shotgun (WGS) entry which is preliminary data.</text>
</comment>
<evidence type="ECO:0000259" key="12">
    <source>
        <dbReference type="Pfam" id="PF08245"/>
    </source>
</evidence>
<dbReference type="GO" id="GO:0008360">
    <property type="term" value="P:regulation of cell shape"/>
    <property type="evidence" value="ECO:0007669"/>
    <property type="project" value="UniProtKB-KW"/>
</dbReference>
<dbReference type="NCBIfam" id="TIGR01085">
    <property type="entry name" value="murE"/>
    <property type="match status" value="1"/>
</dbReference>
<comment type="cofactor">
    <cofactor evidence="9">
        <name>Mg(2+)</name>
        <dbReference type="ChEBI" id="CHEBI:18420"/>
    </cofactor>
</comment>
<feature type="short sequence motif" description="Meso-diaminopimelate recognition motif" evidence="9">
    <location>
        <begin position="435"/>
        <end position="438"/>
    </location>
</feature>
<evidence type="ECO:0000256" key="1">
    <source>
        <dbReference type="ARBA" id="ARBA00005898"/>
    </source>
</evidence>
<dbReference type="Pfam" id="PF02875">
    <property type="entry name" value="Mur_ligase_C"/>
    <property type="match status" value="1"/>
</dbReference>
<dbReference type="GO" id="GO:0004326">
    <property type="term" value="F:tetrahydrofolylpolyglutamate synthase activity"/>
    <property type="evidence" value="ECO:0007669"/>
    <property type="project" value="InterPro"/>
</dbReference>
<comment type="pathway">
    <text evidence="9 10">Cell wall biogenesis; peptidoglycan biosynthesis.</text>
</comment>
<keyword evidence="4 9" id="KW-0547">Nucleotide-binding</keyword>
<feature type="binding site" evidence="9">
    <location>
        <position position="207"/>
    </location>
    <ligand>
        <name>UDP-N-acetyl-alpha-D-muramoyl-L-alanyl-D-glutamate</name>
        <dbReference type="ChEBI" id="CHEBI:83900"/>
    </ligand>
</feature>
<feature type="binding site" evidence="9">
    <location>
        <position position="411"/>
    </location>
    <ligand>
        <name>meso-2,6-diaminopimelate</name>
        <dbReference type="ChEBI" id="CHEBI:57791"/>
    </ligand>
</feature>
<dbReference type="InterPro" id="IPR036615">
    <property type="entry name" value="Mur_ligase_C_dom_sf"/>
</dbReference>
<proteinExistence type="inferred from homology"/>
<dbReference type="RefSeq" id="WP_189492986.1">
    <property type="nucleotide sequence ID" value="NZ_BMZG01000005.1"/>
</dbReference>
<dbReference type="AlphaFoldDB" id="A0A8J3FZW5"/>
<feature type="domain" description="Mur ligase C-terminal" evidence="11">
    <location>
        <begin position="359"/>
        <end position="492"/>
    </location>
</feature>
<dbReference type="InterPro" id="IPR035911">
    <property type="entry name" value="MurE/MurF_N"/>
</dbReference>
<dbReference type="PANTHER" id="PTHR23135">
    <property type="entry name" value="MUR LIGASE FAMILY MEMBER"/>
    <property type="match status" value="1"/>
</dbReference>
<keyword evidence="9 10" id="KW-0131">Cell cycle</keyword>
<dbReference type="PANTHER" id="PTHR23135:SF4">
    <property type="entry name" value="UDP-N-ACETYLMURAMOYL-L-ALANYL-D-GLUTAMATE--2,6-DIAMINOPIMELATE LIGASE MURE HOMOLOG, CHLOROPLASTIC"/>
    <property type="match status" value="1"/>
</dbReference>
<dbReference type="GO" id="GO:0005524">
    <property type="term" value="F:ATP binding"/>
    <property type="evidence" value="ECO:0007669"/>
    <property type="project" value="UniProtKB-UniRule"/>
</dbReference>
<evidence type="ECO:0000256" key="5">
    <source>
        <dbReference type="ARBA" id="ARBA00022840"/>
    </source>
</evidence>
<dbReference type="UniPathway" id="UPA00219"/>
<feature type="binding site" evidence="9">
    <location>
        <position position="51"/>
    </location>
    <ligand>
        <name>UDP-N-acetyl-alpha-D-muramoyl-L-alanyl-D-glutamate</name>
        <dbReference type="ChEBI" id="CHEBI:83900"/>
    </ligand>
</feature>
<evidence type="ECO:0000313" key="14">
    <source>
        <dbReference type="Proteomes" id="UP000614287"/>
    </source>
</evidence>
<dbReference type="InterPro" id="IPR005761">
    <property type="entry name" value="UDP-N-AcMur-Glu-dNH2Pim_ligase"/>
</dbReference>
<reference evidence="13" key="1">
    <citation type="journal article" date="2014" name="Int. J. Syst. Evol. Microbiol.">
        <title>Complete genome sequence of Corynebacterium casei LMG S-19264T (=DSM 44701T), isolated from a smear-ripened cheese.</title>
        <authorList>
            <consortium name="US DOE Joint Genome Institute (JGI-PGF)"/>
            <person name="Walter F."/>
            <person name="Albersmeier A."/>
            <person name="Kalinowski J."/>
            <person name="Ruckert C."/>
        </authorList>
    </citation>
    <scope>NUCLEOTIDE SEQUENCE</scope>
    <source>
        <strain evidence="13">KCTC 32501</strain>
    </source>
</reference>
<dbReference type="EMBL" id="BMZG01000005">
    <property type="protein sequence ID" value="GHA72468.1"/>
    <property type="molecule type" value="Genomic_DNA"/>
</dbReference>
<organism evidence="13 14">
    <name type="scientific">Formosimonas limnophila</name>
    <dbReference type="NCBI Taxonomy" id="1384487"/>
    <lineage>
        <taxon>Bacteria</taxon>
        <taxon>Pseudomonadati</taxon>
        <taxon>Pseudomonadota</taxon>
        <taxon>Betaproteobacteria</taxon>
        <taxon>Burkholderiales</taxon>
        <taxon>Burkholderiaceae</taxon>
        <taxon>Formosimonas</taxon>
    </lineage>
</organism>
<keyword evidence="3 9" id="KW-0436">Ligase</keyword>
<dbReference type="SUPFAM" id="SSF53244">
    <property type="entry name" value="MurD-like peptide ligases, peptide-binding domain"/>
    <property type="match status" value="1"/>
</dbReference>
<dbReference type="GO" id="GO:0005737">
    <property type="term" value="C:cytoplasm"/>
    <property type="evidence" value="ECO:0007669"/>
    <property type="project" value="UniProtKB-SubCell"/>
</dbReference>
<evidence type="ECO:0000256" key="6">
    <source>
        <dbReference type="ARBA" id="ARBA00022960"/>
    </source>
</evidence>
<keyword evidence="9 10" id="KW-0132">Cell division</keyword>
<dbReference type="HAMAP" id="MF_00208">
    <property type="entry name" value="MurE"/>
    <property type="match status" value="1"/>
</dbReference>
<feature type="binding site" evidence="9">
    <location>
        <position position="209"/>
    </location>
    <ligand>
        <name>UDP-N-acetyl-alpha-D-muramoyl-L-alanyl-D-glutamate</name>
        <dbReference type="ChEBI" id="CHEBI:83900"/>
    </ligand>
</feature>
<name>A0A8J3FZW5_9BURK</name>
<reference evidence="13" key="2">
    <citation type="submission" date="2020-09" db="EMBL/GenBank/DDBJ databases">
        <authorList>
            <person name="Sun Q."/>
            <person name="Kim S."/>
        </authorList>
    </citation>
    <scope>NUCLEOTIDE SEQUENCE</scope>
    <source>
        <strain evidence="13">KCTC 32501</strain>
    </source>
</reference>
<feature type="binding site" evidence="9">
    <location>
        <position position="494"/>
    </location>
    <ligand>
        <name>meso-2,6-diaminopimelate</name>
        <dbReference type="ChEBI" id="CHEBI:57791"/>
    </ligand>
</feature>
<dbReference type="InterPro" id="IPR013221">
    <property type="entry name" value="Mur_ligase_cen"/>
</dbReference>
<evidence type="ECO:0000256" key="4">
    <source>
        <dbReference type="ARBA" id="ARBA00022741"/>
    </source>
</evidence>
<feature type="binding site" evidence="9">
    <location>
        <position position="201"/>
    </location>
    <ligand>
        <name>UDP-N-acetyl-alpha-D-muramoyl-L-alanyl-D-glutamate</name>
        <dbReference type="ChEBI" id="CHEBI:83900"/>
    </ligand>
</feature>
<dbReference type="NCBIfam" id="NF001126">
    <property type="entry name" value="PRK00139.1-4"/>
    <property type="match status" value="1"/>
</dbReference>
<dbReference type="InterPro" id="IPR018109">
    <property type="entry name" value="Folylpolyglutamate_synth_CS"/>
</dbReference>
<comment type="PTM">
    <text evidence="9">Carboxylation is probably crucial for Mg(2+) binding and, consequently, for the gamma-phosphate positioning of ATP.</text>
</comment>
<dbReference type="GO" id="GO:0071555">
    <property type="term" value="P:cell wall organization"/>
    <property type="evidence" value="ECO:0007669"/>
    <property type="project" value="UniProtKB-KW"/>
</dbReference>
<dbReference type="InterPro" id="IPR004101">
    <property type="entry name" value="Mur_ligase_C"/>
</dbReference>
<evidence type="ECO:0000256" key="9">
    <source>
        <dbReference type="HAMAP-Rule" id="MF_00208"/>
    </source>
</evidence>
<evidence type="ECO:0000256" key="8">
    <source>
        <dbReference type="ARBA" id="ARBA00023316"/>
    </source>
</evidence>
<keyword evidence="9" id="KW-0460">Magnesium</keyword>
<gene>
    <name evidence="9 13" type="primary">murE</name>
    <name evidence="13" type="ORF">GCM10009007_11830</name>
</gene>
<comment type="catalytic activity">
    <reaction evidence="9">
        <text>UDP-N-acetyl-alpha-D-muramoyl-L-alanyl-D-glutamate + meso-2,6-diaminopimelate + ATP = UDP-N-acetyl-alpha-D-muramoyl-L-alanyl-gamma-D-glutamyl-meso-2,6-diaminopimelate + ADP + phosphate + H(+)</text>
        <dbReference type="Rhea" id="RHEA:23676"/>
        <dbReference type="ChEBI" id="CHEBI:15378"/>
        <dbReference type="ChEBI" id="CHEBI:30616"/>
        <dbReference type="ChEBI" id="CHEBI:43474"/>
        <dbReference type="ChEBI" id="CHEBI:57791"/>
        <dbReference type="ChEBI" id="CHEBI:83900"/>
        <dbReference type="ChEBI" id="CHEBI:83905"/>
        <dbReference type="ChEBI" id="CHEBI:456216"/>
        <dbReference type="EC" id="6.3.2.13"/>
    </reaction>
</comment>
<keyword evidence="8 9" id="KW-0961">Cell wall biogenesis/degradation</keyword>
<comment type="similarity">
    <text evidence="1 9">Belongs to the MurCDEF family. MurE subfamily.</text>
</comment>
<dbReference type="GO" id="GO:0000287">
    <property type="term" value="F:magnesium ion binding"/>
    <property type="evidence" value="ECO:0007669"/>
    <property type="project" value="UniProtKB-UniRule"/>
</dbReference>
<feature type="domain" description="Mur ligase central" evidence="12">
    <location>
        <begin position="130"/>
        <end position="336"/>
    </location>
</feature>
<evidence type="ECO:0000256" key="7">
    <source>
        <dbReference type="ARBA" id="ARBA00022984"/>
    </source>
</evidence>
<evidence type="ECO:0000259" key="11">
    <source>
        <dbReference type="Pfam" id="PF02875"/>
    </source>
</evidence>
<keyword evidence="6 9" id="KW-0133">Cell shape</keyword>
<evidence type="ECO:0000256" key="2">
    <source>
        <dbReference type="ARBA" id="ARBA00022490"/>
    </source>
</evidence>
<comment type="subcellular location">
    <subcellularLocation>
        <location evidence="9 10">Cytoplasm</location>
    </subcellularLocation>
</comment>
<dbReference type="InterPro" id="IPR036565">
    <property type="entry name" value="Mur-like_cat_sf"/>
</dbReference>
<protein>
    <recommendedName>
        <fullName evidence="9">UDP-N-acetylmuramoyl-L-alanyl-D-glutamate--2,6-diaminopimelate ligase</fullName>
        <ecNumber evidence="9">6.3.2.13</ecNumber>
    </recommendedName>
    <alternativeName>
        <fullName evidence="9">Meso-A2pm-adding enzyme</fullName>
    </alternativeName>
    <alternativeName>
        <fullName evidence="9">Meso-diaminopimelate-adding enzyme</fullName>
    </alternativeName>
    <alternativeName>
        <fullName evidence="9">UDP-MurNAc-L-Ala-D-Glu:meso-diaminopimelate ligase</fullName>
    </alternativeName>
    <alternativeName>
        <fullName evidence="9">UDP-MurNAc-tripeptide synthetase</fullName>
    </alternativeName>
    <alternativeName>
        <fullName evidence="9">UDP-N-acetylmuramyl-tripeptide synthetase</fullName>
    </alternativeName>
</protein>
<evidence type="ECO:0000256" key="3">
    <source>
        <dbReference type="ARBA" id="ARBA00022598"/>
    </source>
</evidence>